<evidence type="ECO:0000256" key="2">
    <source>
        <dbReference type="ARBA" id="ARBA00022475"/>
    </source>
</evidence>
<sequence>MKFRNSYFWLAAIVNIGIDIISKREIVNTLQVERTSIPLIPNILHFTYIRNHGAAFSMLEGQPWLGWLSLLVSIFLVSLGIFKTFHTIWEQLGYGLILAGAVGNGIDRLFFGGSVVDFIDLRIINFAIFNWADISINIGIACLLIHNFIDRTPKSNPH</sequence>
<keyword evidence="3 9" id="KW-0645">Protease</keyword>
<comment type="caution">
    <text evidence="12">The sequence shown here is derived from an EMBL/GenBank/DDBJ whole genome shotgun (WGS) entry which is preliminary data.</text>
</comment>
<evidence type="ECO:0000256" key="4">
    <source>
        <dbReference type="ARBA" id="ARBA00022692"/>
    </source>
</evidence>
<evidence type="ECO:0000313" key="13">
    <source>
        <dbReference type="Proteomes" id="UP000238937"/>
    </source>
</evidence>
<evidence type="ECO:0000256" key="6">
    <source>
        <dbReference type="ARBA" id="ARBA00022801"/>
    </source>
</evidence>
<comment type="subcellular location">
    <subcellularLocation>
        <location evidence="9">Cell membrane</location>
        <topology evidence="9">Multi-pass membrane protein</topology>
    </subcellularLocation>
</comment>
<feature type="active site" evidence="9">
    <location>
        <position position="117"/>
    </location>
</feature>
<keyword evidence="2 9" id="KW-1003">Cell membrane</keyword>
<evidence type="ECO:0000256" key="1">
    <source>
        <dbReference type="ARBA" id="ARBA00006139"/>
    </source>
</evidence>
<evidence type="ECO:0000313" key="12">
    <source>
        <dbReference type="EMBL" id="PSB58344.1"/>
    </source>
</evidence>
<keyword evidence="7 9" id="KW-1133">Transmembrane helix</keyword>
<keyword evidence="4 9" id="KW-0812">Transmembrane</keyword>
<evidence type="ECO:0000256" key="3">
    <source>
        <dbReference type="ARBA" id="ARBA00022670"/>
    </source>
</evidence>
<dbReference type="Proteomes" id="UP000238937">
    <property type="component" value="Unassembled WGS sequence"/>
</dbReference>
<dbReference type="PANTHER" id="PTHR33695:SF1">
    <property type="entry name" value="LIPOPROTEIN SIGNAL PEPTIDASE"/>
    <property type="match status" value="1"/>
</dbReference>
<dbReference type="EC" id="3.4.23.36" evidence="9"/>
<dbReference type="PANTHER" id="PTHR33695">
    <property type="entry name" value="LIPOPROTEIN SIGNAL PEPTIDASE"/>
    <property type="match status" value="1"/>
</dbReference>
<keyword evidence="8 9" id="KW-0472">Membrane</keyword>
<dbReference type="PRINTS" id="PR00781">
    <property type="entry name" value="LIPOSIGPTASE"/>
</dbReference>
<dbReference type="OrthoDB" id="9810259at2"/>
<dbReference type="EMBL" id="PVWO01000039">
    <property type="protein sequence ID" value="PSB58344.1"/>
    <property type="molecule type" value="Genomic_DNA"/>
</dbReference>
<keyword evidence="13" id="KW-1185">Reference proteome</keyword>
<feature type="active site" evidence="9">
    <location>
        <position position="133"/>
    </location>
</feature>
<gene>
    <name evidence="9" type="primary">lspA</name>
    <name evidence="12" type="ORF">C7B77_05135</name>
</gene>
<dbReference type="HAMAP" id="MF_00161">
    <property type="entry name" value="LspA"/>
    <property type="match status" value="1"/>
</dbReference>
<dbReference type="AlphaFoldDB" id="A0A2T1GKJ2"/>
<dbReference type="PROSITE" id="PS00855">
    <property type="entry name" value="SPASE_II"/>
    <property type="match status" value="1"/>
</dbReference>
<comment type="similarity">
    <text evidence="1 9 11">Belongs to the peptidase A8 family.</text>
</comment>
<evidence type="ECO:0000256" key="10">
    <source>
        <dbReference type="RuleBase" id="RU000594"/>
    </source>
</evidence>
<proteinExistence type="inferred from homology"/>
<evidence type="ECO:0000256" key="9">
    <source>
        <dbReference type="HAMAP-Rule" id="MF_00161"/>
    </source>
</evidence>
<dbReference type="GO" id="GO:0004190">
    <property type="term" value="F:aspartic-type endopeptidase activity"/>
    <property type="evidence" value="ECO:0007669"/>
    <property type="project" value="UniProtKB-UniRule"/>
</dbReference>
<comment type="caution">
    <text evidence="9">Lacks conserved residue(s) required for the propagation of feature annotation.</text>
</comment>
<name>A0A2T1GKJ2_9CYAN</name>
<evidence type="ECO:0000256" key="11">
    <source>
        <dbReference type="RuleBase" id="RU004181"/>
    </source>
</evidence>
<feature type="transmembrane region" description="Helical" evidence="9">
    <location>
        <begin position="123"/>
        <end position="145"/>
    </location>
</feature>
<feature type="transmembrane region" description="Helical" evidence="9">
    <location>
        <begin position="64"/>
        <end position="85"/>
    </location>
</feature>
<dbReference type="Pfam" id="PF01252">
    <property type="entry name" value="Peptidase_A8"/>
    <property type="match status" value="1"/>
</dbReference>
<comment type="catalytic activity">
    <reaction evidence="9 10">
        <text>Release of signal peptides from bacterial membrane prolipoproteins. Hydrolyzes -Xaa-Yaa-Zaa-|-(S,diacylglyceryl)Cys-, in which Xaa is hydrophobic (preferably Leu), and Yaa (Ala or Ser) and Zaa (Gly or Ala) have small, neutral side chains.</text>
        <dbReference type="EC" id="3.4.23.36"/>
    </reaction>
</comment>
<keyword evidence="5 9" id="KW-0064">Aspartyl protease</keyword>
<accession>A0A2T1GKJ2</accession>
<dbReference type="GO" id="GO:0006508">
    <property type="term" value="P:proteolysis"/>
    <property type="evidence" value="ECO:0007669"/>
    <property type="project" value="UniProtKB-KW"/>
</dbReference>
<dbReference type="GO" id="GO:0005886">
    <property type="term" value="C:plasma membrane"/>
    <property type="evidence" value="ECO:0007669"/>
    <property type="project" value="UniProtKB-SubCell"/>
</dbReference>
<feature type="transmembrane region" description="Helical" evidence="9">
    <location>
        <begin position="92"/>
        <end position="111"/>
    </location>
</feature>
<protein>
    <recommendedName>
        <fullName evidence="9">Lipoprotein signal peptidase</fullName>
        <ecNumber evidence="9">3.4.23.36</ecNumber>
    </recommendedName>
    <alternativeName>
        <fullName evidence="9">Prolipoprotein signal peptidase</fullName>
    </alternativeName>
    <alternativeName>
        <fullName evidence="9">Signal peptidase II</fullName>
        <shortName evidence="9">SPase II</shortName>
    </alternativeName>
</protein>
<comment type="pathway">
    <text evidence="9">Protein modification; lipoprotein biosynthesis (signal peptide cleavage).</text>
</comment>
<dbReference type="InterPro" id="IPR001872">
    <property type="entry name" value="Peptidase_A8"/>
</dbReference>
<reference evidence="12 13" key="1">
    <citation type="submission" date="2018-03" db="EMBL/GenBank/DDBJ databases">
        <title>The ancient ancestry and fast evolution of plastids.</title>
        <authorList>
            <person name="Moore K.R."/>
            <person name="Magnabosco C."/>
            <person name="Momper L."/>
            <person name="Gold D.A."/>
            <person name="Bosak T."/>
            <person name="Fournier G.P."/>
        </authorList>
    </citation>
    <scope>NUCLEOTIDE SEQUENCE [LARGE SCALE GENOMIC DNA]</scope>
    <source>
        <strain evidence="12 13">CCALA 037</strain>
    </source>
</reference>
<organism evidence="12 13">
    <name type="scientific">Chamaesiphon polymorphus CCALA 037</name>
    <dbReference type="NCBI Taxonomy" id="2107692"/>
    <lineage>
        <taxon>Bacteria</taxon>
        <taxon>Bacillati</taxon>
        <taxon>Cyanobacteriota</taxon>
        <taxon>Cyanophyceae</taxon>
        <taxon>Gomontiellales</taxon>
        <taxon>Chamaesiphonaceae</taxon>
        <taxon>Chamaesiphon</taxon>
    </lineage>
</organism>
<evidence type="ECO:0000256" key="5">
    <source>
        <dbReference type="ARBA" id="ARBA00022750"/>
    </source>
</evidence>
<dbReference type="NCBIfam" id="TIGR00077">
    <property type="entry name" value="lspA"/>
    <property type="match status" value="1"/>
</dbReference>
<comment type="function">
    <text evidence="9 10">This protein specifically catalyzes the removal of signal peptides from prolipoproteins.</text>
</comment>
<evidence type="ECO:0000256" key="8">
    <source>
        <dbReference type="ARBA" id="ARBA00023136"/>
    </source>
</evidence>
<evidence type="ECO:0000256" key="7">
    <source>
        <dbReference type="ARBA" id="ARBA00022989"/>
    </source>
</evidence>
<keyword evidence="6 9" id="KW-0378">Hydrolase</keyword>
<dbReference type="UniPathway" id="UPA00665"/>
<dbReference type="RefSeq" id="WP_106300961.1">
    <property type="nucleotide sequence ID" value="NZ_PVWO01000039.1"/>
</dbReference>